<evidence type="ECO:0000259" key="2">
    <source>
        <dbReference type="Pfam" id="PF19838"/>
    </source>
</evidence>
<keyword evidence="4" id="KW-1185">Reference proteome</keyword>
<reference evidence="3" key="1">
    <citation type="journal article" date="2020" name="Int. J. Syst. Evol. Microbiol.">
        <title>Aquipluma nitroreducens gen. nov. sp. nov., a novel facultatively anaerobic bacterium isolated from a freshwater lake.</title>
        <authorList>
            <person name="Watanabe M."/>
            <person name="Kojima H."/>
            <person name="Fukui M."/>
        </authorList>
    </citation>
    <scope>NUCLEOTIDE SEQUENCE</scope>
    <source>
        <strain evidence="3">MeG22</strain>
    </source>
</reference>
<protein>
    <recommendedName>
        <fullName evidence="2">LPS-assembly protein LptD central domain-containing protein</fullName>
    </recommendedName>
</protein>
<proteinExistence type="predicted"/>
<gene>
    <name evidence="3" type="ORF">AQPE_5086</name>
</gene>
<evidence type="ECO:0000256" key="1">
    <source>
        <dbReference type="SAM" id="MobiDB-lite"/>
    </source>
</evidence>
<dbReference type="InterPro" id="IPR050218">
    <property type="entry name" value="LptD"/>
</dbReference>
<dbReference type="InterPro" id="IPR045659">
    <property type="entry name" value="LptD_2"/>
</dbReference>
<dbReference type="EMBL" id="AP018694">
    <property type="protein sequence ID" value="BBE20891.1"/>
    <property type="molecule type" value="Genomic_DNA"/>
</dbReference>
<organism evidence="3 4">
    <name type="scientific">Aquipluma nitroreducens</name>
    <dbReference type="NCBI Taxonomy" id="2010828"/>
    <lineage>
        <taxon>Bacteria</taxon>
        <taxon>Pseudomonadati</taxon>
        <taxon>Bacteroidota</taxon>
        <taxon>Bacteroidia</taxon>
        <taxon>Marinilabiliales</taxon>
        <taxon>Prolixibacteraceae</taxon>
        <taxon>Aquipluma</taxon>
    </lineage>
</organism>
<dbReference type="GO" id="GO:1990351">
    <property type="term" value="C:transporter complex"/>
    <property type="evidence" value="ECO:0007669"/>
    <property type="project" value="TreeGrafter"/>
</dbReference>
<dbReference type="Pfam" id="PF19838">
    <property type="entry name" value="LptD_2"/>
    <property type="match status" value="1"/>
</dbReference>
<dbReference type="AlphaFoldDB" id="A0A5K7SH17"/>
<accession>A0A5K7SH17</accession>
<dbReference type="Proteomes" id="UP001193389">
    <property type="component" value="Chromosome"/>
</dbReference>
<evidence type="ECO:0000313" key="4">
    <source>
        <dbReference type="Proteomes" id="UP001193389"/>
    </source>
</evidence>
<dbReference type="GO" id="GO:0009279">
    <property type="term" value="C:cell outer membrane"/>
    <property type="evidence" value="ECO:0007669"/>
    <property type="project" value="TreeGrafter"/>
</dbReference>
<dbReference type="PANTHER" id="PTHR30189:SF1">
    <property type="entry name" value="LPS-ASSEMBLY PROTEIN LPTD"/>
    <property type="match status" value="1"/>
</dbReference>
<dbReference type="KEGG" id="anf:AQPE_5086"/>
<dbReference type="PANTHER" id="PTHR30189">
    <property type="entry name" value="LPS-ASSEMBLY PROTEIN"/>
    <property type="match status" value="1"/>
</dbReference>
<feature type="domain" description="LPS-assembly protein LptD central" evidence="2">
    <location>
        <begin position="163"/>
        <end position="651"/>
    </location>
</feature>
<feature type="region of interest" description="Disordered" evidence="1">
    <location>
        <begin position="691"/>
        <end position="712"/>
    </location>
</feature>
<sequence>MPIKESTDSVAKPLLEAIITYSAADSIIPDFENQKMYMYKNAVINYQNIELKADYIMLDLVSKEVYAEGLPDSTGTIVGTPVFKEGDEEFESKTMRYNFETQKGFITDVKTTQGDGFVHSDLTKKISKDEFILEKGKYTTCDAEHPHFYLRMTKAKVISNKKIITGPAYMVLEDFPIYFPMIPFGYFPNSTTYTSGILIPTYGEEQTRGFFLREGGYYWAASDHFDLALRGDIYSKGSWATKLHSNYKVRYKFSGSLDFSYNLNKYSEQPLPDARTTRGFSLAWSHSQDSKANPNRTFSASVNLSTSSFDKENTYMNNATSVQTYLQTQKSSSISYTKKFENSPFNMSVNLRHSQNSRDTTISLSLPELTFNMSKINPFKVKNRIGPVRWYEKISFSYSGNIKNSISNVKEKDFLKQSLIKDWQNGWQHSIPISLPSFNLLKYINLSPSFNYSERWYTSYINKRYDPNSTYVSPRTDHVMIDTIYSFRRNYNYSYSISTSTNIYGMYTMRNPNSRIKAIRHKITPSASFSYTPDFGQKKFGFWGSYIDGSGKVNYYNHFENGVFGSAGMGESGAISFNLNNNLEAKVLEVSDSIASKDEKPKYKKVKIIDISANTSYNMIADSFKLSPIGISARTTIKGISVNMGANLNPYMVNSAGRVIDEYVWSHKNGLNKLGRLTNANMSFGMNFDSKKEKPAAETDKNKSPEEKTVKSDEPEYVVFNMPWSFRFDYSFYYNKTYVYNSTTKIAKPTTTINQSLNFGGKLSLTDKWQLDMNTNFDVQAMKFSFTTVNVSRTLHCWTMSFNFVPFGDRKSYSFNLSASSAILRDLKVSKQSSWRDN</sequence>
<name>A0A5K7SH17_9BACT</name>
<evidence type="ECO:0000313" key="3">
    <source>
        <dbReference type="EMBL" id="BBE20891.1"/>
    </source>
</evidence>